<name>A0ACB9VT84_CHAAC</name>
<evidence type="ECO:0000313" key="2">
    <source>
        <dbReference type="Proteomes" id="UP001057452"/>
    </source>
</evidence>
<dbReference type="EMBL" id="CM043807">
    <property type="protein sequence ID" value="KAI4803190.1"/>
    <property type="molecule type" value="Genomic_DNA"/>
</dbReference>
<gene>
    <name evidence="1" type="ORF">KUCAC02_006746</name>
</gene>
<evidence type="ECO:0000313" key="1">
    <source>
        <dbReference type="EMBL" id="KAI4803190.1"/>
    </source>
</evidence>
<sequence>VGGTMYNTGRHVSLRLDKEHLVNISGGPMTYSHRWKRSGYTLAARTARVLNTLLNGQGFSGEPSPTSLRLQGPIRCFIIEKAEYLPLPPPPPADERWLCLSLKREARETYYNF</sequence>
<protein>
    <submittedName>
        <fullName evidence="1">Uncharacterized protein</fullName>
    </submittedName>
</protein>
<accession>A0ACB9VT84</accession>
<organism evidence="1 2">
    <name type="scientific">Chaenocephalus aceratus</name>
    <name type="common">Blackfin icefish</name>
    <name type="synonym">Chaenichthys aceratus</name>
    <dbReference type="NCBI Taxonomy" id="36190"/>
    <lineage>
        <taxon>Eukaryota</taxon>
        <taxon>Metazoa</taxon>
        <taxon>Chordata</taxon>
        <taxon>Craniata</taxon>
        <taxon>Vertebrata</taxon>
        <taxon>Euteleostomi</taxon>
        <taxon>Actinopterygii</taxon>
        <taxon>Neopterygii</taxon>
        <taxon>Teleostei</taxon>
        <taxon>Neoteleostei</taxon>
        <taxon>Acanthomorphata</taxon>
        <taxon>Eupercaria</taxon>
        <taxon>Perciformes</taxon>
        <taxon>Notothenioidei</taxon>
        <taxon>Channichthyidae</taxon>
        <taxon>Chaenocephalus</taxon>
    </lineage>
</organism>
<feature type="non-terminal residue" evidence="1">
    <location>
        <position position="113"/>
    </location>
</feature>
<feature type="non-terminal residue" evidence="1">
    <location>
        <position position="1"/>
    </location>
</feature>
<reference evidence="1" key="1">
    <citation type="submission" date="2022-05" db="EMBL/GenBank/DDBJ databases">
        <title>Chromosome-level genome of Chaenocephalus aceratus.</title>
        <authorList>
            <person name="Park H."/>
        </authorList>
    </citation>
    <scope>NUCLEOTIDE SEQUENCE</scope>
    <source>
        <strain evidence="1">KU_202001</strain>
    </source>
</reference>
<comment type="caution">
    <text evidence="1">The sequence shown here is derived from an EMBL/GenBank/DDBJ whole genome shotgun (WGS) entry which is preliminary data.</text>
</comment>
<dbReference type="Proteomes" id="UP001057452">
    <property type="component" value="Chromosome 23"/>
</dbReference>
<keyword evidence="2" id="KW-1185">Reference proteome</keyword>
<proteinExistence type="predicted"/>